<keyword evidence="6" id="KW-0812">Transmembrane</keyword>
<accession>A0A6V8NCU0</accession>
<organism evidence="9 10">
    <name type="scientific">Geomonas limicola</name>
    <dbReference type="NCBI Taxonomy" id="2740186"/>
    <lineage>
        <taxon>Bacteria</taxon>
        <taxon>Pseudomonadati</taxon>
        <taxon>Thermodesulfobacteriota</taxon>
        <taxon>Desulfuromonadia</taxon>
        <taxon>Geobacterales</taxon>
        <taxon>Geobacteraceae</taxon>
        <taxon>Geomonas</taxon>
    </lineage>
</organism>
<dbReference type="SUPFAM" id="SSF52172">
    <property type="entry name" value="CheY-like"/>
    <property type="match status" value="1"/>
</dbReference>
<dbReference type="InterPro" id="IPR036097">
    <property type="entry name" value="HisK_dim/P_sf"/>
</dbReference>
<feature type="transmembrane region" description="Helical" evidence="6">
    <location>
        <begin position="28"/>
        <end position="49"/>
    </location>
</feature>
<dbReference type="CDD" id="cd19410">
    <property type="entry name" value="HK9-like_sensor"/>
    <property type="match status" value="1"/>
</dbReference>
<feature type="domain" description="Response regulatory" evidence="8">
    <location>
        <begin position="648"/>
        <end position="764"/>
    </location>
</feature>
<dbReference type="SUPFAM" id="SSF47384">
    <property type="entry name" value="Homodimeric domain of signal transducing histidine kinase"/>
    <property type="match status" value="1"/>
</dbReference>
<dbReference type="InterPro" id="IPR003661">
    <property type="entry name" value="HisK_dim/P_dom"/>
</dbReference>
<dbReference type="AlphaFoldDB" id="A0A6V8NCU0"/>
<dbReference type="Pfam" id="PF02518">
    <property type="entry name" value="HATPase_c"/>
    <property type="match status" value="1"/>
</dbReference>
<dbReference type="Proteomes" id="UP000587586">
    <property type="component" value="Unassembled WGS sequence"/>
</dbReference>
<keyword evidence="10" id="KW-1185">Reference proteome</keyword>
<dbReference type="SMART" id="SM00387">
    <property type="entry name" value="HATPase_c"/>
    <property type="match status" value="1"/>
</dbReference>
<dbReference type="CDD" id="cd00156">
    <property type="entry name" value="REC"/>
    <property type="match status" value="1"/>
</dbReference>
<keyword evidence="6" id="KW-0472">Membrane</keyword>
<dbReference type="Gene3D" id="3.30.565.10">
    <property type="entry name" value="Histidine kinase-like ATPase, C-terminal domain"/>
    <property type="match status" value="1"/>
</dbReference>
<dbReference type="Pfam" id="PF00072">
    <property type="entry name" value="Response_reg"/>
    <property type="match status" value="1"/>
</dbReference>
<dbReference type="Gene3D" id="1.10.287.130">
    <property type="match status" value="1"/>
</dbReference>
<dbReference type="Pfam" id="PF00512">
    <property type="entry name" value="HisKA"/>
    <property type="match status" value="1"/>
</dbReference>
<evidence type="ECO:0000256" key="5">
    <source>
        <dbReference type="SAM" id="Coils"/>
    </source>
</evidence>
<gene>
    <name evidence="9" type="ORF">GMLC_39200</name>
</gene>
<dbReference type="CDD" id="cd00082">
    <property type="entry name" value="HisKA"/>
    <property type="match status" value="1"/>
</dbReference>
<dbReference type="InterPro" id="IPR011006">
    <property type="entry name" value="CheY-like_superfamily"/>
</dbReference>
<dbReference type="PROSITE" id="PS50109">
    <property type="entry name" value="HIS_KIN"/>
    <property type="match status" value="1"/>
</dbReference>
<dbReference type="PANTHER" id="PTHR43065">
    <property type="entry name" value="SENSOR HISTIDINE KINASE"/>
    <property type="match status" value="1"/>
</dbReference>
<dbReference type="EC" id="2.7.13.3" evidence="2"/>
<protein>
    <recommendedName>
        <fullName evidence="2">histidine kinase</fullName>
        <ecNumber evidence="2">2.7.13.3</ecNumber>
    </recommendedName>
</protein>
<dbReference type="InterPro" id="IPR005467">
    <property type="entry name" value="His_kinase_dom"/>
</dbReference>
<dbReference type="InterPro" id="IPR004358">
    <property type="entry name" value="Sig_transdc_His_kin-like_C"/>
</dbReference>
<evidence type="ECO:0000256" key="4">
    <source>
        <dbReference type="PROSITE-ProRule" id="PRU00169"/>
    </source>
</evidence>
<dbReference type="PRINTS" id="PR00344">
    <property type="entry name" value="BCTRLSENSOR"/>
</dbReference>
<dbReference type="SUPFAM" id="SSF55874">
    <property type="entry name" value="ATPase domain of HSP90 chaperone/DNA topoisomerase II/histidine kinase"/>
    <property type="match status" value="1"/>
</dbReference>
<feature type="modified residue" description="4-aspartylphosphate" evidence="4">
    <location>
        <position position="699"/>
    </location>
</feature>
<evidence type="ECO:0000313" key="10">
    <source>
        <dbReference type="Proteomes" id="UP000587586"/>
    </source>
</evidence>
<evidence type="ECO:0000256" key="1">
    <source>
        <dbReference type="ARBA" id="ARBA00000085"/>
    </source>
</evidence>
<dbReference type="SMART" id="SM00448">
    <property type="entry name" value="REC"/>
    <property type="match status" value="1"/>
</dbReference>
<feature type="coiled-coil region" evidence="5">
    <location>
        <begin position="236"/>
        <end position="266"/>
    </location>
</feature>
<dbReference type="InterPro" id="IPR001789">
    <property type="entry name" value="Sig_transdc_resp-reg_receiver"/>
</dbReference>
<keyword evidence="6" id="KW-1133">Transmembrane helix</keyword>
<proteinExistence type="predicted"/>
<dbReference type="InterPro" id="IPR035965">
    <property type="entry name" value="PAS-like_dom_sf"/>
</dbReference>
<dbReference type="PANTHER" id="PTHR43065:SF42">
    <property type="entry name" value="TWO-COMPONENT SENSOR PPRA"/>
    <property type="match status" value="1"/>
</dbReference>
<evidence type="ECO:0000256" key="6">
    <source>
        <dbReference type="SAM" id="Phobius"/>
    </source>
</evidence>
<dbReference type="PROSITE" id="PS50110">
    <property type="entry name" value="RESPONSE_REGULATORY"/>
    <property type="match status" value="1"/>
</dbReference>
<evidence type="ECO:0000256" key="3">
    <source>
        <dbReference type="ARBA" id="ARBA00022553"/>
    </source>
</evidence>
<dbReference type="InterPro" id="IPR007891">
    <property type="entry name" value="CHASE3"/>
</dbReference>
<dbReference type="SUPFAM" id="SSF55785">
    <property type="entry name" value="PYP-like sensor domain (PAS domain)"/>
    <property type="match status" value="1"/>
</dbReference>
<dbReference type="Gene3D" id="3.30.450.20">
    <property type="entry name" value="PAS domain"/>
    <property type="match status" value="1"/>
</dbReference>
<dbReference type="GO" id="GO:0000155">
    <property type="term" value="F:phosphorelay sensor kinase activity"/>
    <property type="evidence" value="ECO:0007669"/>
    <property type="project" value="InterPro"/>
</dbReference>
<sequence>MLDALAKLWRAEPVFGIFQRADLAKGRLVLLASFAITLAISVCMGFFSYQNLRATREANRWEKHTYLVILELDSLLSAAKDAESGERGFLITGDLKYLAPYYQAIGNVNAHLATLRRLIRDNPDQQHRLDRIEPELRSKLALLDENIRLRSTRGYQAAREHLTSDLGRRTMDDLREQVGQAVRQEKRVLRERALVERTYSARNFSYLLGANLVGVLLLCILYLFLWREFSRRIHNERDLIANRDLLEQQNRELRSAGEERQAMEALIGKFSDLYDLAPVGYFNLDRCGVIRAVNLTGASFLGIERSTLLGRPLEGFLTEPGRPAFLEFLERVFVNLGEKASGEVVFQGEVFARVEGVASASREDCRVAIFDISDLKRSEQERSRLEDQLHQSQKMESVGRLAGGVAHDFNNMLSVILGQANLALMDLSPGDPHYTALDEIRKAAERSADLTRQLLAFARRQPVAPKVLDLNRTIEGMLTILERILGENLRLAWHPGPGLWPVRIDPSQVDQILANLCSNARDALGETGTISISTQNRTLDEEYCAHNAELVPGDYVRLAVSDDGSGMDEELISHIFEPFFTTKGAGKGTGLGLATVFGAVKQNSGFINVSSEPGLGTTFSIYLPRHREEQASASQRPGEATAQKGQETVLVVEDEEAVLSMAQQILTRQGYRVLAANSPAEAIRLTREHTGEIALLITDVVMPEMSGRDLAAQLLRENPNLKLLFMSGYTSDIVTHHGVLDEGTYFLQKPFSRGELATKVREVLDRN</sequence>
<keyword evidence="3 4" id="KW-0597">Phosphoprotein</keyword>
<dbReference type="InterPro" id="IPR036890">
    <property type="entry name" value="HATPase_C_sf"/>
</dbReference>
<name>A0A6V8NCU0_9BACT</name>
<feature type="domain" description="Histidine kinase" evidence="7">
    <location>
        <begin position="404"/>
        <end position="627"/>
    </location>
</feature>
<keyword evidence="5" id="KW-0175">Coiled coil</keyword>
<evidence type="ECO:0000256" key="2">
    <source>
        <dbReference type="ARBA" id="ARBA00012438"/>
    </source>
</evidence>
<dbReference type="Pfam" id="PF05227">
    <property type="entry name" value="CHASE3"/>
    <property type="match status" value="1"/>
</dbReference>
<reference evidence="10" key="1">
    <citation type="submission" date="2020-06" db="EMBL/GenBank/DDBJ databases">
        <title>Draft genomic sequecing of Geomonas sp. Red745.</title>
        <authorList>
            <person name="Itoh H."/>
            <person name="Xu Z.X."/>
            <person name="Ushijima N."/>
            <person name="Masuda Y."/>
            <person name="Shiratori Y."/>
            <person name="Senoo K."/>
        </authorList>
    </citation>
    <scope>NUCLEOTIDE SEQUENCE [LARGE SCALE GENOMIC DNA]</scope>
    <source>
        <strain evidence="10">Red745</strain>
    </source>
</reference>
<dbReference type="InterPro" id="IPR003594">
    <property type="entry name" value="HATPase_dom"/>
</dbReference>
<dbReference type="Gene3D" id="3.40.50.2300">
    <property type="match status" value="1"/>
</dbReference>
<evidence type="ECO:0000313" key="9">
    <source>
        <dbReference type="EMBL" id="GFO70341.1"/>
    </source>
</evidence>
<comment type="caution">
    <text evidence="9">The sequence shown here is derived from an EMBL/GenBank/DDBJ whole genome shotgun (WGS) entry which is preliminary data.</text>
</comment>
<evidence type="ECO:0000259" key="8">
    <source>
        <dbReference type="PROSITE" id="PS50110"/>
    </source>
</evidence>
<dbReference type="EMBL" id="BLXZ01000009">
    <property type="protein sequence ID" value="GFO70341.1"/>
    <property type="molecule type" value="Genomic_DNA"/>
</dbReference>
<feature type="transmembrane region" description="Helical" evidence="6">
    <location>
        <begin position="204"/>
        <end position="225"/>
    </location>
</feature>
<comment type="catalytic activity">
    <reaction evidence="1">
        <text>ATP + protein L-histidine = ADP + protein N-phospho-L-histidine.</text>
        <dbReference type="EC" id="2.7.13.3"/>
    </reaction>
</comment>
<dbReference type="SMART" id="SM00388">
    <property type="entry name" value="HisKA"/>
    <property type="match status" value="1"/>
</dbReference>
<evidence type="ECO:0000259" key="7">
    <source>
        <dbReference type="PROSITE" id="PS50109"/>
    </source>
</evidence>